<evidence type="ECO:0000259" key="5">
    <source>
        <dbReference type="SMART" id="SM00922"/>
    </source>
</evidence>
<evidence type="ECO:0000313" key="7">
    <source>
        <dbReference type="Proteomes" id="UP000293036"/>
    </source>
</evidence>
<evidence type="ECO:0000256" key="2">
    <source>
        <dbReference type="ARBA" id="ARBA00022842"/>
    </source>
</evidence>
<dbReference type="UniPathway" id="UPA00079"/>
<comment type="pathway">
    <text evidence="4">Quinol/quinone metabolism; menaquinone biosynthesis.</text>
</comment>
<evidence type="ECO:0000256" key="3">
    <source>
        <dbReference type="ARBA" id="ARBA00023239"/>
    </source>
</evidence>
<dbReference type="InterPro" id="IPR029065">
    <property type="entry name" value="Enolase_C-like"/>
</dbReference>
<evidence type="ECO:0000313" key="6">
    <source>
        <dbReference type="EMBL" id="TBW21617.1"/>
    </source>
</evidence>
<dbReference type="GO" id="GO:0000287">
    <property type="term" value="F:magnesium ion binding"/>
    <property type="evidence" value="ECO:0007669"/>
    <property type="project" value="UniProtKB-UniRule"/>
</dbReference>
<dbReference type="InterPro" id="IPR036849">
    <property type="entry name" value="Enolase-like_C_sf"/>
</dbReference>
<dbReference type="Proteomes" id="UP000293036">
    <property type="component" value="Unassembled WGS sequence"/>
</dbReference>
<dbReference type="Pfam" id="PF18374">
    <property type="entry name" value="Enolase_like_N"/>
    <property type="match status" value="1"/>
</dbReference>
<keyword evidence="1 4" id="KW-0479">Metal-binding</keyword>
<feature type="binding site" evidence="4">
    <location>
        <position position="219"/>
    </location>
    <ligand>
        <name>Mg(2+)</name>
        <dbReference type="ChEBI" id="CHEBI:18420"/>
    </ligand>
</feature>
<keyword evidence="7" id="KW-1185">Reference proteome</keyword>
<accession>A0A4Q9V1G6</accession>
<comment type="catalytic activity">
    <reaction evidence="4">
        <text>(1R,6R)-6-hydroxy-2-succinyl-cyclohexa-2,4-diene-1-carboxylate = 2-succinylbenzoate + H2O</text>
        <dbReference type="Rhea" id="RHEA:10196"/>
        <dbReference type="ChEBI" id="CHEBI:15377"/>
        <dbReference type="ChEBI" id="CHEBI:18325"/>
        <dbReference type="ChEBI" id="CHEBI:58689"/>
        <dbReference type="EC" id="4.2.1.113"/>
    </reaction>
</comment>
<sequence>MSQLGHYPKYVNTEHFSDSELPANQHLSSLAARSLDLRAYVFNVPITKFRGITQRSGVLLQGEAGWAEVSPFWDYDDSYSARWLLGAIDHAVHGLPPAIRSEVPVNATIPAVDSQRAFAIASSAGASTAKVKVADQQPYDSPQNVAQDLARLEAVRDALGADAKIRIDVNARWESDTALKLIPLYDAAAGGLEYVEQPVETVADLAYVRKKIDVPIAADESIRRAEDPYLVKKMEAADVVVLKNQPLGGVRATLDLAAELDMPVVVSSALESSVGLRAGLALAAALPDLPFACGLATTSLLHEDVTSKPLVPIHGVIELRDVEPDLIEENSARVPADLRAQWEARLSRMWEILRSQGLLAAGGLTWG</sequence>
<feature type="binding site" evidence="4">
    <location>
        <position position="196"/>
    </location>
    <ligand>
        <name>Mg(2+)</name>
        <dbReference type="ChEBI" id="CHEBI:18420"/>
    </ligand>
</feature>
<feature type="active site" description="Proton donor" evidence="4">
    <location>
        <position position="132"/>
    </location>
</feature>
<dbReference type="UniPathway" id="UPA01057">
    <property type="reaction ID" value="UER00165"/>
</dbReference>
<dbReference type="CDD" id="cd03320">
    <property type="entry name" value="OSBS"/>
    <property type="match status" value="1"/>
</dbReference>
<dbReference type="HAMAP" id="MF_00470">
    <property type="entry name" value="MenC_1"/>
    <property type="match status" value="1"/>
</dbReference>
<feature type="binding site" evidence="4">
    <location>
        <position position="168"/>
    </location>
    <ligand>
        <name>Mg(2+)</name>
        <dbReference type="ChEBI" id="CHEBI:18420"/>
    </ligand>
</feature>
<keyword evidence="2 4" id="KW-0460">Magnesium</keyword>
<proteinExistence type="inferred from homology"/>
<dbReference type="PANTHER" id="PTHR48073">
    <property type="entry name" value="O-SUCCINYLBENZOATE SYNTHASE-RELATED"/>
    <property type="match status" value="1"/>
</dbReference>
<feature type="domain" description="Mandelate racemase/muconate lactonizing enzyme C-terminal" evidence="5">
    <location>
        <begin position="111"/>
        <end position="215"/>
    </location>
</feature>
<organism evidence="6 7">
    <name type="scientific">Arcanobacterium bovis</name>
    <dbReference type="NCBI Taxonomy" id="2529275"/>
    <lineage>
        <taxon>Bacteria</taxon>
        <taxon>Bacillati</taxon>
        <taxon>Actinomycetota</taxon>
        <taxon>Actinomycetes</taxon>
        <taxon>Actinomycetales</taxon>
        <taxon>Actinomycetaceae</taxon>
        <taxon>Arcanobacterium</taxon>
    </lineage>
</organism>
<comment type="similarity">
    <text evidence="4">Belongs to the mandelate racemase/muconate lactonizing enzyme family. MenC type 1 subfamily.</text>
</comment>
<dbReference type="NCBIfam" id="NF002782">
    <property type="entry name" value="PRK02901.1"/>
    <property type="match status" value="1"/>
</dbReference>
<dbReference type="Pfam" id="PF13378">
    <property type="entry name" value="MR_MLE_C"/>
    <property type="match status" value="1"/>
</dbReference>
<name>A0A4Q9V1G6_9ACTO</name>
<dbReference type="InterPro" id="IPR010196">
    <property type="entry name" value="OSB_synthase_MenC1"/>
</dbReference>
<feature type="active site" description="Proton acceptor" evidence="4">
    <location>
        <position position="243"/>
    </location>
</feature>
<dbReference type="Gene3D" id="3.20.20.120">
    <property type="entry name" value="Enolase-like C-terminal domain"/>
    <property type="match status" value="1"/>
</dbReference>
<comment type="caution">
    <text evidence="6">The sequence shown here is derived from an EMBL/GenBank/DDBJ whole genome shotgun (WGS) entry which is preliminary data.</text>
</comment>
<dbReference type="PANTHER" id="PTHR48073:SF2">
    <property type="entry name" value="O-SUCCINYLBENZOATE SYNTHASE"/>
    <property type="match status" value="1"/>
</dbReference>
<dbReference type="OrthoDB" id="3725747at2"/>
<dbReference type="EMBL" id="SJDT01000004">
    <property type="protein sequence ID" value="TBW21617.1"/>
    <property type="molecule type" value="Genomic_DNA"/>
</dbReference>
<gene>
    <name evidence="4" type="primary">menC</name>
    <name evidence="6" type="ORF">EZJ44_06140</name>
</gene>
<evidence type="ECO:0000256" key="1">
    <source>
        <dbReference type="ARBA" id="ARBA00022723"/>
    </source>
</evidence>
<keyword evidence="4" id="KW-0474">Menaquinone biosynthesis</keyword>
<protein>
    <recommendedName>
        <fullName evidence="4">o-succinylbenzoate synthase</fullName>
        <shortName evidence="4">OSB synthase</shortName>
        <shortName evidence="4">OSBS</shortName>
        <ecNumber evidence="4">4.2.1.113</ecNumber>
    </recommendedName>
    <alternativeName>
        <fullName evidence="4">4-(2'-carboxyphenyl)-4-oxybutyric acid synthase</fullName>
    </alternativeName>
    <alternativeName>
        <fullName evidence="4">o-succinylbenzoic acid synthase</fullName>
    </alternativeName>
</protein>
<dbReference type="GO" id="GO:0009234">
    <property type="term" value="P:menaquinone biosynthetic process"/>
    <property type="evidence" value="ECO:0007669"/>
    <property type="project" value="UniProtKB-UniRule"/>
</dbReference>
<dbReference type="SFLD" id="SFLDS00001">
    <property type="entry name" value="Enolase"/>
    <property type="match status" value="1"/>
</dbReference>
<dbReference type="SFLD" id="SFLDF00009">
    <property type="entry name" value="o-succinylbenzoate_synthase"/>
    <property type="match status" value="1"/>
</dbReference>
<dbReference type="GO" id="GO:0043748">
    <property type="term" value="F:O-succinylbenzoate synthase activity"/>
    <property type="evidence" value="ECO:0007669"/>
    <property type="project" value="UniProtKB-EC"/>
</dbReference>
<dbReference type="AlphaFoldDB" id="A0A4Q9V1G6"/>
<dbReference type="EC" id="4.2.1.113" evidence="4"/>
<comment type="pathway">
    <text evidence="4">Quinol/quinone metabolism; 1,4-dihydroxy-2-naphthoate biosynthesis; 1,4-dihydroxy-2-naphthoate from chorismate: step 4/7.</text>
</comment>
<dbReference type="SFLD" id="SFLDG00180">
    <property type="entry name" value="muconate_cycloisomerase"/>
    <property type="match status" value="1"/>
</dbReference>
<dbReference type="SUPFAM" id="SSF51604">
    <property type="entry name" value="Enolase C-terminal domain-like"/>
    <property type="match status" value="1"/>
</dbReference>
<keyword evidence="3 4" id="KW-0456">Lyase</keyword>
<comment type="cofactor">
    <cofactor evidence="4">
        <name>a divalent metal cation</name>
        <dbReference type="ChEBI" id="CHEBI:60240"/>
    </cofactor>
</comment>
<comment type="function">
    <text evidence="4">Converts 2-succinyl-6-hydroxy-2,4-cyclohexadiene-1-carboxylate (SHCHC) to 2-succinylbenzoate (OSB).</text>
</comment>
<dbReference type="SMART" id="SM00922">
    <property type="entry name" value="MR_MLE"/>
    <property type="match status" value="1"/>
</dbReference>
<reference evidence="6 7" key="1">
    <citation type="submission" date="2019-02" db="EMBL/GenBank/DDBJ databases">
        <title>Arcanobacterium bovis sp. nov., isolated from the milk of a cow with mastitis.</title>
        <authorList>
            <person name="Sammra O."/>
            <person name="Foster G."/>
            <person name="Hassan A."/>
            <person name="Alssahen M."/>
            <person name="Laemmler C."/>
            <person name="Borowiak M."/>
            <person name="Malorny B."/>
            <person name="Abdulmawjood A."/>
        </authorList>
    </citation>
    <scope>NUCLEOTIDE SEQUENCE [LARGE SCALE GENOMIC DNA]</scope>
    <source>
        <strain evidence="6 7">C605018/01/1</strain>
    </source>
</reference>
<dbReference type="InterPro" id="IPR013342">
    <property type="entry name" value="Mandelate_racemase_C"/>
</dbReference>
<evidence type="ECO:0000256" key="4">
    <source>
        <dbReference type="HAMAP-Rule" id="MF_00470"/>
    </source>
</evidence>